<evidence type="ECO:0000313" key="2">
    <source>
        <dbReference type="Proteomes" id="UP000023152"/>
    </source>
</evidence>
<protein>
    <submittedName>
        <fullName evidence="1">Uncharacterized protein</fullName>
    </submittedName>
</protein>
<dbReference type="EMBL" id="ASPP01039314">
    <property type="protein sequence ID" value="ETO01077.1"/>
    <property type="molecule type" value="Genomic_DNA"/>
</dbReference>
<organism evidence="1 2">
    <name type="scientific">Reticulomyxa filosa</name>
    <dbReference type="NCBI Taxonomy" id="46433"/>
    <lineage>
        <taxon>Eukaryota</taxon>
        <taxon>Sar</taxon>
        <taxon>Rhizaria</taxon>
        <taxon>Retaria</taxon>
        <taxon>Foraminifera</taxon>
        <taxon>Monothalamids</taxon>
        <taxon>Reticulomyxidae</taxon>
        <taxon>Reticulomyxa</taxon>
    </lineage>
</organism>
<accession>X6LIU9</accession>
<dbReference type="AlphaFoldDB" id="X6LIU9"/>
<evidence type="ECO:0000313" key="1">
    <source>
        <dbReference type="EMBL" id="ETO01077.1"/>
    </source>
</evidence>
<comment type="caution">
    <text evidence="1">The sequence shown here is derived from an EMBL/GenBank/DDBJ whole genome shotgun (WGS) entry which is preliminary data.</text>
</comment>
<keyword evidence="2" id="KW-1185">Reference proteome</keyword>
<sequence>MGTVLIVCKMVTVRKLHNPIIVGRDKDNYCGARAIIGGSNNNNLLFITYFPRNISVFDLNAFQFINHDYFQINNVISVHCFVSKSENDEEMIGRNDENIIVQTHTKTKVRVWDISQLVIIFF</sequence>
<reference evidence="1 2" key="1">
    <citation type="journal article" date="2013" name="Curr. Biol.">
        <title>The Genome of the Foraminiferan Reticulomyxa filosa.</title>
        <authorList>
            <person name="Glockner G."/>
            <person name="Hulsmann N."/>
            <person name="Schleicher M."/>
            <person name="Noegel A.A."/>
            <person name="Eichinger L."/>
            <person name="Gallinger C."/>
            <person name="Pawlowski J."/>
            <person name="Sierra R."/>
            <person name="Euteneuer U."/>
            <person name="Pillet L."/>
            <person name="Moustafa A."/>
            <person name="Platzer M."/>
            <person name="Groth M."/>
            <person name="Szafranski K."/>
            <person name="Schliwa M."/>
        </authorList>
    </citation>
    <scope>NUCLEOTIDE SEQUENCE [LARGE SCALE GENOMIC DNA]</scope>
</reference>
<proteinExistence type="predicted"/>
<name>X6LIU9_RETFI</name>
<dbReference type="Proteomes" id="UP000023152">
    <property type="component" value="Unassembled WGS sequence"/>
</dbReference>
<gene>
    <name evidence="1" type="ORF">RFI_36365</name>
</gene>